<keyword evidence="3" id="KW-1185">Reference proteome</keyword>
<dbReference type="EMBL" id="MU865009">
    <property type="protein sequence ID" value="KAK4460564.1"/>
    <property type="molecule type" value="Genomic_DNA"/>
</dbReference>
<organism evidence="2 3">
    <name type="scientific">Cladorrhinum samala</name>
    <dbReference type="NCBI Taxonomy" id="585594"/>
    <lineage>
        <taxon>Eukaryota</taxon>
        <taxon>Fungi</taxon>
        <taxon>Dikarya</taxon>
        <taxon>Ascomycota</taxon>
        <taxon>Pezizomycotina</taxon>
        <taxon>Sordariomycetes</taxon>
        <taxon>Sordariomycetidae</taxon>
        <taxon>Sordariales</taxon>
        <taxon>Podosporaceae</taxon>
        <taxon>Cladorrhinum</taxon>
    </lineage>
</organism>
<proteinExistence type="predicted"/>
<name>A0AAV9HIK7_9PEZI</name>
<gene>
    <name evidence="2" type="ORF">QBC42DRAFT_307006</name>
</gene>
<sequence>MGQKQSSVVPSTFFCPATGEAVEHPLGLCSQCHAAHDIIWQSVFVCPNTGYRIDAVPRRPDKECTSCFQMHQPYSKRVFVCPVTGAQIPHPRETGGKCQKCQRSHEDNSTPMGSREAVGSRGLRGNERPSHQRSADSGS</sequence>
<evidence type="ECO:0000256" key="1">
    <source>
        <dbReference type="SAM" id="MobiDB-lite"/>
    </source>
</evidence>
<reference evidence="2" key="2">
    <citation type="submission" date="2023-06" db="EMBL/GenBank/DDBJ databases">
        <authorList>
            <consortium name="Lawrence Berkeley National Laboratory"/>
            <person name="Mondo S.J."/>
            <person name="Hensen N."/>
            <person name="Bonometti L."/>
            <person name="Westerberg I."/>
            <person name="Brannstrom I.O."/>
            <person name="Guillou S."/>
            <person name="Cros-Aarteil S."/>
            <person name="Calhoun S."/>
            <person name="Haridas S."/>
            <person name="Kuo A."/>
            <person name="Pangilinan J."/>
            <person name="Riley R."/>
            <person name="Labutti K."/>
            <person name="Andreopoulos B."/>
            <person name="Lipzen A."/>
            <person name="Chen C."/>
            <person name="Yanf M."/>
            <person name="Daum C."/>
            <person name="Ng V."/>
            <person name="Clum A."/>
            <person name="Steindorff A."/>
            <person name="Ohm R."/>
            <person name="Martin F."/>
            <person name="Silar P."/>
            <person name="Natvig D."/>
            <person name="Lalanne C."/>
            <person name="Gautier V."/>
            <person name="Ament-Velasquez S.L."/>
            <person name="Kruys A."/>
            <person name="Hutchinson M.I."/>
            <person name="Powell A.J."/>
            <person name="Barry K."/>
            <person name="Miller A.N."/>
            <person name="Grigoriev I.V."/>
            <person name="Debuchy R."/>
            <person name="Gladieux P."/>
            <person name="Thoren M.H."/>
            <person name="Johannesson H."/>
        </authorList>
    </citation>
    <scope>NUCLEOTIDE SEQUENCE</scope>
    <source>
        <strain evidence="2">PSN324</strain>
    </source>
</reference>
<dbReference type="Proteomes" id="UP001321749">
    <property type="component" value="Unassembled WGS sequence"/>
</dbReference>
<accession>A0AAV9HIK7</accession>
<comment type="caution">
    <text evidence="2">The sequence shown here is derived from an EMBL/GenBank/DDBJ whole genome shotgun (WGS) entry which is preliminary data.</text>
</comment>
<feature type="compositionally biased region" description="Basic and acidic residues" evidence="1">
    <location>
        <begin position="124"/>
        <end position="139"/>
    </location>
</feature>
<reference evidence="2" key="1">
    <citation type="journal article" date="2023" name="Mol. Phylogenet. Evol.">
        <title>Genome-scale phylogeny and comparative genomics of the fungal order Sordariales.</title>
        <authorList>
            <person name="Hensen N."/>
            <person name="Bonometti L."/>
            <person name="Westerberg I."/>
            <person name="Brannstrom I.O."/>
            <person name="Guillou S."/>
            <person name="Cros-Aarteil S."/>
            <person name="Calhoun S."/>
            <person name="Haridas S."/>
            <person name="Kuo A."/>
            <person name="Mondo S."/>
            <person name="Pangilinan J."/>
            <person name="Riley R."/>
            <person name="LaButti K."/>
            <person name="Andreopoulos B."/>
            <person name="Lipzen A."/>
            <person name="Chen C."/>
            <person name="Yan M."/>
            <person name="Daum C."/>
            <person name="Ng V."/>
            <person name="Clum A."/>
            <person name="Steindorff A."/>
            <person name="Ohm R.A."/>
            <person name="Martin F."/>
            <person name="Silar P."/>
            <person name="Natvig D.O."/>
            <person name="Lalanne C."/>
            <person name="Gautier V."/>
            <person name="Ament-Velasquez S.L."/>
            <person name="Kruys A."/>
            <person name="Hutchinson M.I."/>
            <person name="Powell A.J."/>
            <person name="Barry K."/>
            <person name="Miller A.N."/>
            <person name="Grigoriev I.V."/>
            <person name="Debuchy R."/>
            <person name="Gladieux P."/>
            <person name="Hiltunen Thoren M."/>
            <person name="Johannesson H."/>
        </authorList>
    </citation>
    <scope>NUCLEOTIDE SEQUENCE</scope>
    <source>
        <strain evidence="2">PSN324</strain>
    </source>
</reference>
<protein>
    <submittedName>
        <fullName evidence="2">Uncharacterized protein</fullName>
    </submittedName>
</protein>
<evidence type="ECO:0000313" key="3">
    <source>
        <dbReference type="Proteomes" id="UP001321749"/>
    </source>
</evidence>
<feature type="region of interest" description="Disordered" evidence="1">
    <location>
        <begin position="88"/>
        <end position="139"/>
    </location>
</feature>
<dbReference type="AlphaFoldDB" id="A0AAV9HIK7"/>
<evidence type="ECO:0000313" key="2">
    <source>
        <dbReference type="EMBL" id="KAK4460564.1"/>
    </source>
</evidence>